<dbReference type="EMBL" id="NDIQ01000022">
    <property type="protein sequence ID" value="PRT55653.1"/>
    <property type="molecule type" value="Genomic_DNA"/>
</dbReference>
<dbReference type="Proteomes" id="UP000238350">
    <property type="component" value="Unassembled WGS sequence"/>
</dbReference>
<dbReference type="GeneID" id="36517021"/>
<protein>
    <recommendedName>
        <fullName evidence="3">MICOS complex subunit MIC12</fullName>
    </recommendedName>
</protein>
<proteinExistence type="predicted"/>
<sequence length="89" mass="10016">MARIYGLFGGIVTGLSVTYCTAVKIRKNTQDVCSELQLSQLLAENKPVITRPYTDPINLQTRSRKDIIVDLWDSEVIKAIQWVYSLGKA</sequence>
<gene>
    <name evidence="1" type="ORF">B9G98_03273</name>
</gene>
<organism evidence="1 2">
    <name type="scientific">Wickerhamiella sorbophila</name>
    <dbReference type="NCBI Taxonomy" id="45607"/>
    <lineage>
        <taxon>Eukaryota</taxon>
        <taxon>Fungi</taxon>
        <taxon>Dikarya</taxon>
        <taxon>Ascomycota</taxon>
        <taxon>Saccharomycotina</taxon>
        <taxon>Dipodascomycetes</taxon>
        <taxon>Dipodascales</taxon>
        <taxon>Trichomonascaceae</taxon>
        <taxon>Wickerhamiella</taxon>
    </lineage>
</organism>
<dbReference type="RefSeq" id="XP_024665598.1">
    <property type="nucleotide sequence ID" value="XM_024809830.1"/>
</dbReference>
<evidence type="ECO:0000313" key="2">
    <source>
        <dbReference type="Proteomes" id="UP000238350"/>
    </source>
</evidence>
<keyword evidence="2" id="KW-1185">Reference proteome</keyword>
<evidence type="ECO:0008006" key="3">
    <source>
        <dbReference type="Google" id="ProtNLM"/>
    </source>
</evidence>
<name>A0A2T0FKY4_9ASCO</name>
<comment type="caution">
    <text evidence="1">The sequence shown here is derived from an EMBL/GenBank/DDBJ whole genome shotgun (WGS) entry which is preliminary data.</text>
</comment>
<reference evidence="1 2" key="1">
    <citation type="submission" date="2017-04" db="EMBL/GenBank/DDBJ databases">
        <title>Genome sequencing of [Candida] sorbophila.</title>
        <authorList>
            <person name="Ahn J.O."/>
        </authorList>
    </citation>
    <scope>NUCLEOTIDE SEQUENCE [LARGE SCALE GENOMIC DNA]</scope>
    <source>
        <strain evidence="1 2">DS02</strain>
    </source>
</reference>
<accession>A0A2T0FKY4</accession>
<dbReference type="OrthoDB" id="4037694at2759"/>
<evidence type="ECO:0000313" key="1">
    <source>
        <dbReference type="EMBL" id="PRT55653.1"/>
    </source>
</evidence>
<dbReference type="AlphaFoldDB" id="A0A2T0FKY4"/>